<feature type="non-terminal residue" evidence="1">
    <location>
        <position position="57"/>
    </location>
</feature>
<evidence type="ECO:0000313" key="1">
    <source>
        <dbReference type="EMBL" id="KAH9297480.1"/>
    </source>
</evidence>
<protein>
    <submittedName>
        <fullName evidence="1">Uncharacterized protein</fullName>
    </submittedName>
</protein>
<keyword evidence="2" id="KW-1185">Reference proteome</keyword>
<dbReference type="Proteomes" id="UP000824469">
    <property type="component" value="Unassembled WGS sequence"/>
</dbReference>
<reference evidence="1 2" key="1">
    <citation type="journal article" date="2021" name="Nat. Plants">
        <title>The Taxus genome provides insights into paclitaxel biosynthesis.</title>
        <authorList>
            <person name="Xiong X."/>
            <person name="Gou J."/>
            <person name="Liao Q."/>
            <person name="Li Y."/>
            <person name="Zhou Q."/>
            <person name="Bi G."/>
            <person name="Li C."/>
            <person name="Du R."/>
            <person name="Wang X."/>
            <person name="Sun T."/>
            <person name="Guo L."/>
            <person name="Liang H."/>
            <person name="Lu P."/>
            <person name="Wu Y."/>
            <person name="Zhang Z."/>
            <person name="Ro D.K."/>
            <person name="Shang Y."/>
            <person name="Huang S."/>
            <person name="Yan J."/>
        </authorList>
    </citation>
    <scope>NUCLEOTIDE SEQUENCE [LARGE SCALE GENOMIC DNA]</scope>
    <source>
        <strain evidence="1">Ta-2019</strain>
    </source>
</reference>
<proteinExistence type="predicted"/>
<organism evidence="1 2">
    <name type="scientific">Taxus chinensis</name>
    <name type="common">Chinese yew</name>
    <name type="synonym">Taxus wallichiana var. chinensis</name>
    <dbReference type="NCBI Taxonomy" id="29808"/>
    <lineage>
        <taxon>Eukaryota</taxon>
        <taxon>Viridiplantae</taxon>
        <taxon>Streptophyta</taxon>
        <taxon>Embryophyta</taxon>
        <taxon>Tracheophyta</taxon>
        <taxon>Spermatophyta</taxon>
        <taxon>Pinopsida</taxon>
        <taxon>Pinidae</taxon>
        <taxon>Conifers II</taxon>
        <taxon>Cupressales</taxon>
        <taxon>Taxaceae</taxon>
        <taxon>Taxus</taxon>
    </lineage>
</organism>
<dbReference type="EMBL" id="JAHRHJ020000010">
    <property type="protein sequence ID" value="KAH9297480.1"/>
    <property type="molecule type" value="Genomic_DNA"/>
</dbReference>
<evidence type="ECO:0000313" key="2">
    <source>
        <dbReference type="Proteomes" id="UP000824469"/>
    </source>
</evidence>
<feature type="non-terminal residue" evidence="1">
    <location>
        <position position="1"/>
    </location>
</feature>
<sequence length="57" mass="6817">FKSTQNRVQRVKNSECKYSYQEQQFWVAIFIHRSCLINFFLGAKLDNTYFFLAKSAT</sequence>
<dbReference type="AlphaFoldDB" id="A0AA38CCS2"/>
<gene>
    <name evidence="1" type="ORF">KI387_029162</name>
</gene>
<accession>A0AA38CCS2</accession>
<comment type="caution">
    <text evidence="1">The sequence shown here is derived from an EMBL/GenBank/DDBJ whole genome shotgun (WGS) entry which is preliminary data.</text>
</comment>
<name>A0AA38CCS2_TAXCH</name>